<dbReference type="Proteomes" id="UP000035740">
    <property type="component" value="Unassembled WGS sequence"/>
</dbReference>
<dbReference type="Gramene" id="KMS64976">
    <property type="protein sequence ID" value="KMS64976"/>
    <property type="gene ID" value="BVRB_040710"/>
</dbReference>
<protein>
    <submittedName>
        <fullName evidence="2">Uncharacterized protein</fullName>
    </submittedName>
</protein>
<proteinExistence type="predicted"/>
<name>A0A0J7YN20_BETVV</name>
<evidence type="ECO:0000256" key="1">
    <source>
        <dbReference type="SAM" id="MobiDB-lite"/>
    </source>
</evidence>
<sequence>ALICIRTVADHSNADHGYGFAYLMLKHLDVIALQTVQDAKANNPNSSDVKGQSHRRRQIQTRIVQV</sequence>
<organism evidence="2 3">
    <name type="scientific">Beta vulgaris subsp. vulgaris</name>
    <name type="common">Beet</name>
    <dbReference type="NCBI Taxonomy" id="3555"/>
    <lineage>
        <taxon>Eukaryota</taxon>
        <taxon>Viridiplantae</taxon>
        <taxon>Streptophyta</taxon>
        <taxon>Embryophyta</taxon>
        <taxon>Tracheophyta</taxon>
        <taxon>Spermatophyta</taxon>
        <taxon>Magnoliopsida</taxon>
        <taxon>eudicotyledons</taxon>
        <taxon>Gunneridae</taxon>
        <taxon>Pentapetalae</taxon>
        <taxon>Caryophyllales</taxon>
        <taxon>Chenopodiaceae</taxon>
        <taxon>Betoideae</taxon>
        <taxon>Beta</taxon>
    </lineage>
</organism>
<dbReference type="EMBL" id="KQ117264">
    <property type="protein sequence ID" value="KMS64976.1"/>
    <property type="molecule type" value="Genomic_DNA"/>
</dbReference>
<gene>
    <name evidence="2" type="ORF">BVRB_040710</name>
</gene>
<reference evidence="2 3" key="1">
    <citation type="journal article" date="2014" name="Nature">
        <title>The genome of the recently domesticated crop plant sugar beet (Beta vulgaris).</title>
        <authorList>
            <person name="Dohm J.C."/>
            <person name="Minoche A.E."/>
            <person name="Holtgrawe D."/>
            <person name="Capella-Gutierrez S."/>
            <person name="Zakrzewski F."/>
            <person name="Tafer H."/>
            <person name="Rupp O."/>
            <person name="Sorensen T.R."/>
            <person name="Stracke R."/>
            <person name="Reinhardt R."/>
            <person name="Goesmann A."/>
            <person name="Kraft T."/>
            <person name="Schulz B."/>
            <person name="Stadler P.F."/>
            <person name="Schmidt T."/>
            <person name="Gabaldon T."/>
            <person name="Lehrach H."/>
            <person name="Weisshaar B."/>
            <person name="Himmelbauer H."/>
        </authorList>
    </citation>
    <scope>NUCLEOTIDE SEQUENCE [LARGE SCALE GENOMIC DNA]</scope>
    <source>
        <tissue evidence="2">Taproot</tissue>
    </source>
</reference>
<accession>A0A0J7YN20</accession>
<feature type="compositionally biased region" description="Polar residues" evidence="1">
    <location>
        <begin position="41"/>
        <end position="50"/>
    </location>
</feature>
<evidence type="ECO:0000313" key="2">
    <source>
        <dbReference type="EMBL" id="KMS64976.1"/>
    </source>
</evidence>
<dbReference type="AlphaFoldDB" id="A0A0J7YN20"/>
<keyword evidence="3" id="KW-1185">Reference proteome</keyword>
<feature type="non-terminal residue" evidence="2">
    <location>
        <position position="1"/>
    </location>
</feature>
<feature type="region of interest" description="Disordered" evidence="1">
    <location>
        <begin position="41"/>
        <end position="66"/>
    </location>
</feature>
<evidence type="ECO:0000313" key="3">
    <source>
        <dbReference type="Proteomes" id="UP000035740"/>
    </source>
</evidence>